<reference evidence="2 3" key="1">
    <citation type="submission" date="2017-06" db="EMBL/GenBank/DDBJ databases">
        <title>Draft genome sequence of a variant of Elsinoe murrayae.</title>
        <authorList>
            <person name="Cheng Q."/>
        </authorList>
    </citation>
    <scope>NUCLEOTIDE SEQUENCE [LARGE SCALE GENOMIC DNA]</scope>
    <source>
        <strain evidence="2 3">CQ-2017a</strain>
    </source>
</reference>
<name>A0A2K1QPW7_9PEZI</name>
<comment type="caution">
    <text evidence="2">The sequence shown here is derived from an EMBL/GenBank/DDBJ whole genome shotgun (WGS) entry which is preliminary data.</text>
</comment>
<sequence>MPNQGNPAELNPVAGTESVNTYDSNTDSNTALPFPTPRDSTVLQTPATSSSALPFHTAGSLDRLLAQLSILVRPTLSESPASGSLALAQSSPNVLNGTSVPLPTKLEQMLRGYFRTTPEPILARVVIVEIVQTFKQLSYLLIHCAGSRFACSGDSTQVCPMVANATSVVQWLSDNIALAHPLQLRQSEPRTLKIYLHARLRDLLVYLQATYREQTGILDFAQLAVLDRDVEALLACQSPQRNRGRHGP</sequence>
<dbReference type="Proteomes" id="UP000243797">
    <property type="component" value="Unassembled WGS sequence"/>
</dbReference>
<dbReference type="AlphaFoldDB" id="A0A2K1QPW7"/>
<keyword evidence="3" id="KW-1185">Reference proteome</keyword>
<feature type="region of interest" description="Disordered" evidence="1">
    <location>
        <begin position="1"/>
        <end position="47"/>
    </location>
</feature>
<accession>A0A2K1QPW7</accession>
<evidence type="ECO:0000313" key="2">
    <source>
        <dbReference type="EMBL" id="PNS17072.1"/>
    </source>
</evidence>
<evidence type="ECO:0000313" key="3">
    <source>
        <dbReference type="Proteomes" id="UP000243797"/>
    </source>
</evidence>
<proteinExistence type="predicted"/>
<protein>
    <submittedName>
        <fullName evidence="2">Uncharacterized protein</fullName>
    </submittedName>
</protein>
<evidence type="ECO:0000256" key="1">
    <source>
        <dbReference type="SAM" id="MobiDB-lite"/>
    </source>
</evidence>
<feature type="compositionally biased region" description="Polar residues" evidence="1">
    <location>
        <begin position="38"/>
        <end position="47"/>
    </location>
</feature>
<feature type="compositionally biased region" description="Polar residues" evidence="1">
    <location>
        <begin position="17"/>
        <end position="31"/>
    </location>
</feature>
<dbReference type="EMBL" id="NKHZ01000054">
    <property type="protein sequence ID" value="PNS17072.1"/>
    <property type="molecule type" value="Genomic_DNA"/>
</dbReference>
<gene>
    <name evidence="2" type="ORF">CAC42_3642</name>
</gene>
<organism evidence="2 3">
    <name type="scientific">Sphaceloma murrayae</name>
    <dbReference type="NCBI Taxonomy" id="2082308"/>
    <lineage>
        <taxon>Eukaryota</taxon>
        <taxon>Fungi</taxon>
        <taxon>Dikarya</taxon>
        <taxon>Ascomycota</taxon>
        <taxon>Pezizomycotina</taxon>
        <taxon>Dothideomycetes</taxon>
        <taxon>Dothideomycetidae</taxon>
        <taxon>Myriangiales</taxon>
        <taxon>Elsinoaceae</taxon>
        <taxon>Sphaceloma</taxon>
    </lineage>
</organism>
<dbReference type="InParanoid" id="A0A2K1QPW7"/>